<evidence type="ECO:0008006" key="3">
    <source>
        <dbReference type="Google" id="ProtNLM"/>
    </source>
</evidence>
<evidence type="ECO:0000313" key="2">
    <source>
        <dbReference type="Proteomes" id="UP000647587"/>
    </source>
</evidence>
<sequence>MLVALLMGVQVAPLSRLYSRTPVSVPMVAVPLLTVRINVVPTATELLRLMSWISQVPSCPVGELTELTEGTEGEVMVTLPGSVAVPVFPAVSVVLAVTL</sequence>
<dbReference type="Proteomes" id="UP000647587">
    <property type="component" value="Unassembled WGS sequence"/>
</dbReference>
<keyword evidence="2" id="KW-1185">Reference proteome</keyword>
<accession>A0ABQ2F2Y4</accession>
<evidence type="ECO:0000313" key="1">
    <source>
        <dbReference type="EMBL" id="GGK42022.1"/>
    </source>
</evidence>
<proteinExistence type="predicted"/>
<name>A0ABQ2F2Y4_9DEIO</name>
<reference evidence="2" key="1">
    <citation type="journal article" date="2019" name="Int. J. Syst. Evol. Microbiol.">
        <title>The Global Catalogue of Microorganisms (GCM) 10K type strain sequencing project: providing services to taxonomists for standard genome sequencing and annotation.</title>
        <authorList>
            <consortium name="The Broad Institute Genomics Platform"/>
            <consortium name="The Broad Institute Genome Sequencing Center for Infectious Disease"/>
            <person name="Wu L."/>
            <person name="Ma J."/>
        </authorList>
    </citation>
    <scope>NUCLEOTIDE SEQUENCE [LARGE SCALE GENOMIC DNA]</scope>
    <source>
        <strain evidence="2">JCM 30331</strain>
    </source>
</reference>
<dbReference type="EMBL" id="BMPP01000030">
    <property type="protein sequence ID" value="GGK42022.1"/>
    <property type="molecule type" value="Genomic_DNA"/>
</dbReference>
<organism evidence="1 2">
    <name type="scientific">Deinococcus malanensis</name>
    <dbReference type="NCBI Taxonomy" id="1706855"/>
    <lineage>
        <taxon>Bacteria</taxon>
        <taxon>Thermotogati</taxon>
        <taxon>Deinococcota</taxon>
        <taxon>Deinococci</taxon>
        <taxon>Deinococcales</taxon>
        <taxon>Deinococcaceae</taxon>
        <taxon>Deinococcus</taxon>
    </lineage>
</organism>
<comment type="caution">
    <text evidence="1">The sequence shown here is derived from an EMBL/GenBank/DDBJ whole genome shotgun (WGS) entry which is preliminary data.</text>
</comment>
<protein>
    <recommendedName>
        <fullName evidence="3">Secreted protein</fullName>
    </recommendedName>
</protein>
<gene>
    <name evidence="1" type="ORF">GCM10008955_39760</name>
</gene>